<gene>
    <name evidence="2" type="ORF">BDN70DRAFT_923694</name>
</gene>
<dbReference type="InterPro" id="IPR001810">
    <property type="entry name" value="F-box_dom"/>
</dbReference>
<dbReference type="Gene3D" id="1.20.1280.50">
    <property type="match status" value="1"/>
</dbReference>
<reference evidence="2" key="1">
    <citation type="submission" date="2020-11" db="EMBL/GenBank/DDBJ databases">
        <authorList>
            <consortium name="DOE Joint Genome Institute"/>
            <person name="Ahrendt S."/>
            <person name="Riley R."/>
            <person name="Andreopoulos W."/>
            <person name="Labutti K."/>
            <person name="Pangilinan J."/>
            <person name="Ruiz-Duenas F.J."/>
            <person name="Barrasa J.M."/>
            <person name="Sanchez-Garcia M."/>
            <person name="Camarero S."/>
            <person name="Miyauchi S."/>
            <person name="Serrano A."/>
            <person name="Linde D."/>
            <person name="Babiker R."/>
            <person name="Drula E."/>
            <person name="Ayuso-Fernandez I."/>
            <person name="Pacheco R."/>
            <person name="Padilla G."/>
            <person name="Ferreira P."/>
            <person name="Barriuso J."/>
            <person name="Kellner H."/>
            <person name="Castanera R."/>
            <person name="Alfaro M."/>
            <person name="Ramirez L."/>
            <person name="Pisabarro A.G."/>
            <person name="Kuo A."/>
            <person name="Tritt A."/>
            <person name="Lipzen A."/>
            <person name="He G."/>
            <person name="Yan M."/>
            <person name="Ng V."/>
            <person name="Cullen D."/>
            <person name="Martin F."/>
            <person name="Rosso M.-N."/>
            <person name="Henrissat B."/>
            <person name="Hibbett D."/>
            <person name="Martinez A.T."/>
            <person name="Grigoriev I.V."/>
        </authorList>
    </citation>
    <scope>NUCLEOTIDE SEQUENCE</scope>
    <source>
        <strain evidence="2">CIRM-BRFM 674</strain>
    </source>
</reference>
<dbReference type="OrthoDB" id="3172239at2759"/>
<accession>A0A9P6CX43</accession>
<dbReference type="EMBL" id="MU155315">
    <property type="protein sequence ID" value="KAF9475884.1"/>
    <property type="molecule type" value="Genomic_DNA"/>
</dbReference>
<feature type="domain" description="F-box" evidence="1">
    <location>
        <begin position="8"/>
        <end position="67"/>
    </location>
</feature>
<dbReference type="Proteomes" id="UP000807469">
    <property type="component" value="Unassembled WGS sequence"/>
</dbReference>
<dbReference type="SUPFAM" id="SSF81383">
    <property type="entry name" value="F-box domain"/>
    <property type="match status" value="1"/>
</dbReference>
<dbReference type="InterPro" id="IPR036047">
    <property type="entry name" value="F-box-like_dom_sf"/>
</dbReference>
<organism evidence="2 3">
    <name type="scientific">Pholiota conissans</name>
    <dbReference type="NCBI Taxonomy" id="109636"/>
    <lineage>
        <taxon>Eukaryota</taxon>
        <taxon>Fungi</taxon>
        <taxon>Dikarya</taxon>
        <taxon>Basidiomycota</taxon>
        <taxon>Agaricomycotina</taxon>
        <taxon>Agaricomycetes</taxon>
        <taxon>Agaricomycetidae</taxon>
        <taxon>Agaricales</taxon>
        <taxon>Agaricineae</taxon>
        <taxon>Strophariaceae</taxon>
        <taxon>Pholiota</taxon>
    </lineage>
</organism>
<protein>
    <recommendedName>
        <fullName evidence="1">F-box domain-containing protein</fullName>
    </recommendedName>
</protein>
<dbReference type="Pfam" id="PF12937">
    <property type="entry name" value="F-box-like"/>
    <property type="match status" value="1"/>
</dbReference>
<sequence length="485" mass="55796">MSCQRNSLMPIASLPPEILGGIFAFVQVRDVDDRGRRIEPLCWIALTHVCRRWRDIALDLPTLWVDLPIDYPEWVEEMIYRSNECSFIVDAVISNERDYKSENSVSLNEEYVRIEPGLITPLKHIHRIKELILRCAGRDTWDALQRSISVTLYSAPRLERFYLEDTEDKDGSEFDHIDISENILCSTGSLWQLELFRCSVDWSSHTLLRCSLTHLKLFFLEDQFIPTAKVFVATLKAMPELHVLELHMSFPTSKSWVSETLRILNLQNLHIKAPSLDLVGFFRHFTFPPTCAVQIVFLDDDEVDGSEFVRSYLNAGSDITFRTLTLKPWPHSGGGILVKLFTQEGKELWMRKEFSRVARLEFEYWHAYLFHQWQVIFTKLIPQISDSEINLCDIECVYLSSTFSLMMPEVLAEAIGRFPTLRTVVGKGPGVQTLLDAMRVLPQARAPMSPTMPSMNSIIDGVYFPNVTSLYFHGVAFVEQSLSEE</sequence>
<proteinExistence type="predicted"/>
<evidence type="ECO:0000313" key="3">
    <source>
        <dbReference type="Proteomes" id="UP000807469"/>
    </source>
</evidence>
<dbReference type="AlphaFoldDB" id="A0A9P6CX43"/>
<name>A0A9P6CX43_9AGAR</name>
<evidence type="ECO:0000313" key="2">
    <source>
        <dbReference type="EMBL" id="KAF9475884.1"/>
    </source>
</evidence>
<comment type="caution">
    <text evidence="2">The sequence shown here is derived from an EMBL/GenBank/DDBJ whole genome shotgun (WGS) entry which is preliminary data.</text>
</comment>
<dbReference type="SUPFAM" id="SSF52047">
    <property type="entry name" value="RNI-like"/>
    <property type="match status" value="1"/>
</dbReference>
<dbReference type="PROSITE" id="PS50181">
    <property type="entry name" value="FBOX"/>
    <property type="match status" value="1"/>
</dbReference>
<keyword evidence="3" id="KW-1185">Reference proteome</keyword>
<evidence type="ECO:0000259" key="1">
    <source>
        <dbReference type="PROSITE" id="PS50181"/>
    </source>
</evidence>